<dbReference type="SUPFAM" id="SSF51366">
    <property type="entry name" value="Ribulose-phoshate binding barrel"/>
    <property type="match status" value="1"/>
</dbReference>
<dbReference type="PANTHER" id="PTHR19278">
    <property type="entry name" value="OROTATE PHOSPHORIBOSYLTRANSFERASE"/>
    <property type="match status" value="1"/>
</dbReference>
<gene>
    <name evidence="5" type="ORF">METZ01_LOCUS379143</name>
</gene>
<proteinExistence type="predicted"/>
<keyword evidence="2" id="KW-0665">Pyrimidine biosynthesis</keyword>
<dbReference type="Pfam" id="PF00215">
    <property type="entry name" value="OMPdecase"/>
    <property type="match status" value="1"/>
</dbReference>
<dbReference type="InterPro" id="IPR001754">
    <property type="entry name" value="OMPdeCOase_dom"/>
</dbReference>
<name>A0A382TW55_9ZZZZ</name>
<dbReference type="Gene3D" id="3.20.20.70">
    <property type="entry name" value="Aldolase class I"/>
    <property type="match status" value="1"/>
</dbReference>
<dbReference type="InterPro" id="IPR011060">
    <property type="entry name" value="RibuloseP-bd_barrel"/>
</dbReference>
<evidence type="ECO:0000259" key="4">
    <source>
        <dbReference type="Pfam" id="PF00215"/>
    </source>
</evidence>
<sequence length="78" mass="8690">METAAEKGTLVVLAADLRSTDELVSLIHQVGPHIAALKTHVDMVEDFSQESWQKVVDAARSHDLMLFEDRKFADIGRV</sequence>
<dbReference type="InterPro" id="IPR013785">
    <property type="entry name" value="Aldolase_TIM"/>
</dbReference>
<evidence type="ECO:0000313" key="5">
    <source>
        <dbReference type="EMBL" id="SVD26289.1"/>
    </source>
</evidence>
<feature type="domain" description="Orotidine 5'-phosphate decarboxylase" evidence="4">
    <location>
        <begin position="10"/>
        <end position="77"/>
    </location>
</feature>
<evidence type="ECO:0000256" key="3">
    <source>
        <dbReference type="ARBA" id="ARBA00023239"/>
    </source>
</evidence>
<comment type="pathway">
    <text evidence="1">Pyrimidine metabolism; UMP biosynthesis via de novo pathway.</text>
</comment>
<dbReference type="GO" id="GO:0004588">
    <property type="term" value="F:orotate phosphoribosyltransferase activity"/>
    <property type="evidence" value="ECO:0007669"/>
    <property type="project" value="TreeGrafter"/>
</dbReference>
<feature type="non-terminal residue" evidence="5">
    <location>
        <position position="78"/>
    </location>
</feature>
<evidence type="ECO:0000256" key="2">
    <source>
        <dbReference type="ARBA" id="ARBA00022975"/>
    </source>
</evidence>
<dbReference type="UniPathway" id="UPA00070">
    <property type="reaction ID" value="UER00120"/>
</dbReference>
<dbReference type="EMBL" id="UINC01139628">
    <property type="protein sequence ID" value="SVD26289.1"/>
    <property type="molecule type" value="Genomic_DNA"/>
</dbReference>
<evidence type="ECO:0000256" key="1">
    <source>
        <dbReference type="ARBA" id="ARBA00004725"/>
    </source>
</evidence>
<dbReference type="AlphaFoldDB" id="A0A382TW55"/>
<dbReference type="GO" id="GO:0044205">
    <property type="term" value="P:'de novo' UMP biosynthetic process"/>
    <property type="evidence" value="ECO:0007669"/>
    <property type="project" value="UniProtKB-UniPathway"/>
</dbReference>
<organism evidence="5">
    <name type="scientific">marine metagenome</name>
    <dbReference type="NCBI Taxonomy" id="408172"/>
    <lineage>
        <taxon>unclassified sequences</taxon>
        <taxon>metagenomes</taxon>
        <taxon>ecological metagenomes</taxon>
    </lineage>
</organism>
<dbReference type="GO" id="GO:0006207">
    <property type="term" value="P:'de novo' pyrimidine nucleobase biosynthetic process"/>
    <property type="evidence" value="ECO:0007669"/>
    <property type="project" value="InterPro"/>
</dbReference>
<protein>
    <recommendedName>
        <fullName evidence="4">Orotidine 5'-phosphate decarboxylase domain-containing protein</fullName>
    </recommendedName>
</protein>
<reference evidence="5" key="1">
    <citation type="submission" date="2018-05" db="EMBL/GenBank/DDBJ databases">
        <authorList>
            <person name="Lanie J.A."/>
            <person name="Ng W.-L."/>
            <person name="Kazmierczak K.M."/>
            <person name="Andrzejewski T.M."/>
            <person name="Davidsen T.M."/>
            <person name="Wayne K.J."/>
            <person name="Tettelin H."/>
            <person name="Glass J.I."/>
            <person name="Rusch D."/>
            <person name="Podicherti R."/>
            <person name="Tsui H.-C.T."/>
            <person name="Winkler M.E."/>
        </authorList>
    </citation>
    <scope>NUCLEOTIDE SEQUENCE</scope>
</reference>
<keyword evidence="3" id="KW-0456">Lyase</keyword>
<dbReference type="PANTHER" id="PTHR19278:SF9">
    <property type="entry name" value="URIDINE 5'-MONOPHOSPHATE SYNTHASE"/>
    <property type="match status" value="1"/>
</dbReference>
<accession>A0A382TW55</accession>
<dbReference type="GO" id="GO:0004590">
    <property type="term" value="F:orotidine-5'-phosphate decarboxylase activity"/>
    <property type="evidence" value="ECO:0007669"/>
    <property type="project" value="InterPro"/>
</dbReference>